<feature type="compositionally biased region" description="Low complexity" evidence="2">
    <location>
        <begin position="706"/>
        <end position="726"/>
    </location>
</feature>
<dbReference type="GO" id="GO:0004190">
    <property type="term" value="F:aspartic-type endopeptidase activity"/>
    <property type="evidence" value="ECO:0007669"/>
    <property type="project" value="InterPro"/>
</dbReference>
<feature type="domain" description="Peptidase A1" evidence="5">
    <location>
        <begin position="44"/>
        <end position="411"/>
    </location>
</feature>
<evidence type="ECO:0000256" key="4">
    <source>
        <dbReference type="SAM" id="SignalP"/>
    </source>
</evidence>
<gene>
    <name evidence="6" type="ORF">QBC33DRAFT_288009</name>
</gene>
<dbReference type="InterPro" id="IPR033121">
    <property type="entry name" value="PEPTIDASE_A1"/>
</dbReference>
<protein>
    <submittedName>
        <fullName evidence="6">Acid protease</fullName>
    </submittedName>
</protein>
<keyword evidence="7" id="KW-1185">Reference proteome</keyword>
<feature type="compositionally biased region" description="Polar residues" evidence="2">
    <location>
        <begin position="680"/>
        <end position="700"/>
    </location>
</feature>
<reference evidence="6" key="1">
    <citation type="submission" date="2023-06" db="EMBL/GenBank/DDBJ databases">
        <title>Genome-scale phylogeny and comparative genomics of the fungal order Sordariales.</title>
        <authorList>
            <consortium name="Lawrence Berkeley National Laboratory"/>
            <person name="Hensen N."/>
            <person name="Bonometti L."/>
            <person name="Westerberg I."/>
            <person name="Brannstrom I.O."/>
            <person name="Guillou S."/>
            <person name="Cros-Aarteil S."/>
            <person name="Calhoun S."/>
            <person name="Haridas S."/>
            <person name="Kuo A."/>
            <person name="Mondo S."/>
            <person name="Pangilinan J."/>
            <person name="Riley R."/>
            <person name="Labutti K."/>
            <person name="Andreopoulos B."/>
            <person name="Lipzen A."/>
            <person name="Chen C."/>
            <person name="Yanf M."/>
            <person name="Daum C."/>
            <person name="Ng V."/>
            <person name="Clum A."/>
            <person name="Steindorff A."/>
            <person name="Ohm R."/>
            <person name="Martin F."/>
            <person name="Silar P."/>
            <person name="Natvig D."/>
            <person name="Lalanne C."/>
            <person name="Gautier V."/>
            <person name="Ament-Velasquez S.L."/>
            <person name="Kruys A."/>
            <person name="Hutchinson M.I."/>
            <person name="Powell A.J."/>
            <person name="Barry K."/>
            <person name="Miller A.N."/>
            <person name="Grigoriev I.V."/>
            <person name="Debuchy R."/>
            <person name="Gladieux P."/>
            <person name="Thoren M.H."/>
            <person name="Johannesson H."/>
        </authorList>
    </citation>
    <scope>NUCLEOTIDE SEQUENCE</scope>
    <source>
        <strain evidence="6">8032-3</strain>
    </source>
</reference>
<organism evidence="6 7">
    <name type="scientific">Phialemonium atrogriseum</name>
    <dbReference type="NCBI Taxonomy" id="1093897"/>
    <lineage>
        <taxon>Eukaryota</taxon>
        <taxon>Fungi</taxon>
        <taxon>Dikarya</taxon>
        <taxon>Ascomycota</taxon>
        <taxon>Pezizomycotina</taxon>
        <taxon>Sordariomycetes</taxon>
        <taxon>Sordariomycetidae</taxon>
        <taxon>Cephalothecales</taxon>
        <taxon>Cephalothecaceae</taxon>
        <taxon>Phialemonium</taxon>
    </lineage>
</organism>
<dbReference type="GO" id="GO:0006508">
    <property type="term" value="P:proteolysis"/>
    <property type="evidence" value="ECO:0007669"/>
    <property type="project" value="UniProtKB-KW"/>
</dbReference>
<evidence type="ECO:0000256" key="2">
    <source>
        <dbReference type="SAM" id="MobiDB-lite"/>
    </source>
</evidence>
<evidence type="ECO:0000313" key="7">
    <source>
        <dbReference type="Proteomes" id="UP001244011"/>
    </source>
</evidence>
<feature type="compositionally biased region" description="Basic and acidic residues" evidence="2">
    <location>
        <begin position="858"/>
        <end position="869"/>
    </location>
</feature>
<dbReference type="GeneID" id="85306496"/>
<dbReference type="InterPro" id="IPR001461">
    <property type="entry name" value="Aspartic_peptidase_A1"/>
</dbReference>
<dbReference type="RefSeq" id="XP_060278461.1">
    <property type="nucleotide sequence ID" value="XM_060423309.1"/>
</dbReference>
<dbReference type="GO" id="GO:0000324">
    <property type="term" value="C:fungal-type vacuole"/>
    <property type="evidence" value="ECO:0007669"/>
    <property type="project" value="TreeGrafter"/>
</dbReference>
<evidence type="ECO:0000313" key="6">
    <source>
        <dbReference type="EMBL" id="KAK1762248.1"/>
    </source>
</evidence>
<keyword evidence="6" id="KW-0378">Hydrolase</keyword>
<feature type="chain" id="PRO_5042535565" evidence="4">
    <location>
        <begin position="25"/>
        <end position="869"/>
    </location>
</feature>
<name>A0AAJ0BPT8_9PEZI</name>
<dbReference type="EMBL" id="MU839040">
    <property type="protein sequence ID" value="KAK1762248.1"/>
    <property type="molecule type" value="Genomic_DNA"/>
</dbReference>
<dbReference type="InterPro" id="IPR021109">
    <property type="entry name" value="Peptidase_aspartic_dom_sf"/>
</dbReference>
<keyword evidence="3" id="KW-1133">Transmembrane helix</keyword>
<feature type="region of interest" description="Disordered" evidence="2">
    <location>
        <begin position="552"/>
        <end position="579"/>
    </location>
</feature>
<evidence type="ECO:0000256" key="3">
    <source>
        <dbReference type="SAM" id="Phobius"/>
    </source>
</evidence>
<dbReference type="Proteomes" id="UP001244011">
    <property type="component" value="Unassembled WGS sequence"/>
</dbReference>
<keyword evidence="4" id="KW-0732">Signal</keyword>
<evidence type="ECO:0000259" key="5">
    <source>
        <dbReference type="PROSITE" id="PS51767"/>
    </source>
</evidence>
<dbReference type="PANTHER" id="PTHR47966">
    <property type="entry name" value="BETA-SITE APP-CLEAVING ENZYME, ISOFORM A-RELATED"/>
    <property type="match status" value="1"/>
</dbReference>
<dbReference type="AlphaFoldDB" id="A0AAJ0BPT8"/>
<feature type="region of interest" description="Disordered" evidence="2">
    <location>
        <begin position="664"/>
        <end position="735"/>
    </location>
</feature>
<sequence length="869" mass="94183">MRLPYLAIAFLADISLFAPSLVAAAEALWIQPSGNYYGIDGTWSSFKLEIGAPMQHVELTVSTALSEIWVVETGGCSETTLCRAARGGVFNISASSSWHSIGAYGLGLPDLGIGGNGDYGLDSIVLTNNLKIQSTSVDSALVAAINDTNYYQGFIGVGVTQGRFGGNVTTNPFIPQLAQTYGTIPSHSYGYTAGAHYRDMPASLTLGGYDTLRLEEHDVDFNLDEYSRIPSVNLRAIIATVTSQDKKPASWSSTSRVLSGTNESVSAIIDTTTPYLWLPRSVCDRFAESFNLTWSDTFGVYLFDPKSAQFSDFLSGASSLSFTFSISSYDNVDNYGNPLQLPGVVNITVGSAAFAQLLRYPFKDAIGWDQSSVPYFPLTRANESGPYIIGRAFMQEAYMVMNYEKTQFSVHQALFPDTPSSNYSLATIERSSDSPYPPYVPKPGGGGLSAGKTVGIVLSAFAAGSVIGVTLWFCCRRRRRTTKQQPRQVDDDKDGSESVNSDLPKSPVKRMLSIIIRRKKSRKPAVHEVHGTSAGPVEVAADANHEVFELPVPPEPAELDSSTGGGDDMTELGIDSTHGLSPYETARLKLERQLQGPVPTYTPPSTEKSGQDVSPVAHYRPADDPSPASSPTCVSSNSFPYPLPSPLTPHSEWAGRHFDLPSPMTVIPPSPFPATRSDPSHTYSRQSLRSTYSRRSAQTTPPFPPSSISRSNSSSASPISPIGSLGPPSPAYQRTPIDPSRIVCLGPLPENVQLPHHRPSIPQLIIQDRRTAPPAASSVSPLQSFSPSESPPRSVHLRRSTETLGSNYTVEEESRIRDEIARHESLRSQSHEGHSPQSPHSMGRIDAGSELIHVPQLAEKRYSWEEDGR</sequence>
<dbReference type="PROSITE" id="PS51767">
    <property type="entry name" value="PEPTIDASE_A1"/>
    <property type="match status" value="1"/>
</dbReference>
<dbReference type="SUPFAM" id="SSF50630">
    <property type="entry name" value="Acid proteases"/>
    <property type="match status" value="1"/>
</dbReference>
<feature type="compositionally biased region" description="Polar residues" evidence="2">
    <location>
        <begin position="603"/>
        <end position="612"/>
    </location>
</feature>
<dbReference type="Pfam" id="PF00026">
    <property type="entry name" value="Asp"/>
    <property type="match status" value="1"/>
</dbReference>
<feature type="signal peptide" evidence="4">
    <location>
        <begin position="1"/>
        <end position="24"/>
    </location>
</feature>
<keyword evidence="3" id="KW-0472">Membrane</keyword>
<dbReference type="PRINTS" id="PR00792">
    <property type="entry name" value="PEPSIN"/>
</dbReference>
<feature type="region of interest" description="Disordered" evidence="2">
    <location>
        <begin position="596"/>
        <end position="635"/>
    </location>
</feature>
<proteinExistence type="inferred from homology"/>
<dbReference type="PANTHER" id="PTHR47966:SF51">
    <property type="entry name" value="BETA-SITE APP-CLEAVING ENZYME, ISOFORM A-RELATED"/>
    <property type="match status" value="1"/>
</dbReference>
<comment type="similarity">
    <text evidence="1">Belongs to the peptidase A1 family.</text>
</comment>
<keyword evidence="6" id="KW-0645">Protease</keyword>
<feature type="compositionally biased region" description="Low complexity" evidence="2">
    <location>
        <begin position="777"/>
        <end position="792"/>
    </location>
</feature>
<feature type="transmembrane region" description="Helical" evidence="3">
    <location>
        <begin position="454"/>
        <end position="475"/>
    </location>
</feature>
<comment type="caution">
    <text evidence="6">The sequence shown here is derived from an EMBL/GenBank/DDBJ whole genome shotgun (WGS) entry which is preliminary data.</text>
</comment>
<evidence type="ECO:0000256" key="1">
    <source>
        <dbReference type="ARBA" id="ARBA00007447"/>
    </source>
</evidence>
<feature type="region of interest" description="Disordered" evidence="2">
    <location>
        <begin position="480"/>
        <end position="504"/>
    </location>
</feature>
<keyword evidence="3" id="KW-0812">Transmembrane</keyword>
<feature type="region of interest" description="Disordered" evidence="2">
    <location>
        <begin position="770"/>
        <end position="869"/>
    </location>
</feature>
<accession>A0AAJ0BPT8</accession>
<dbReference type="Gene3D" id="2.40.70.10">
    <property type="entry name" value="Acid Proteases"/>
    <property type="match status" value="2"/>
</dbReference>
<feature type="compositionally biased region" description="Basic and acidic residues" evidence="2">
    <location>
        <begin position="812"/>
        <end position="834"/>
    </location>
</feature>